<dbReference type="Proteomes" id="UP000029994">
    <property type="component" value="Unassembled WGS sequence"/>
</dbReference>
<evidence type="ECO:0000313" key="1">
    <source>
        <dbReference type="EMBL" id="KGK11822.1"/>
    </source>
</evidence>
<dbReference type="EMBL" id="JMCG01000001">
    <property type="protein sequence ID" value="KGK11822.1"/>
    <property type="molecule type" value="Genomic_DNA"/>
</dbReference>
<dbReference type="GeneID" id="43683714"/>
<reference evidence="1 2" key="1">
    <citation type="submission" date="2014-04" db="EMBL/GenBank/DDBJ databases">
        <title>Genome sequencing of Vibrio navarrensis strains.</title>
        <authorList>
            <person name="Gladney L.M."/>
            <person name="Katz L.S."/>
            <person name="Marino-Ramirez L."/>
            <person name="Jordan I.K."/>
        </authorList>
    </citation>
    <scope>NUCLEOTIDE SEQUENCE [LARGE SCALE GENOMIC DNA]</scope>
    <source>
        <strain evidence="1 2">ATCC 51183</strain>
    </source>
</reference>
<dbReference type="RefSeq" id="WP_039427398.1">
    <property type="nucleotide sequence ID" value="NZ_CP061844.1"/>
</dbReference>
<proteinExistence type="predicted"/>
<accession>A0A099LX34</accession>
<gene>
    <name evidence="1" type="ORF">EA26_11095</name>
</gene>
<protein>
    <submittedName>
        <fullName evidence="1">Pilus assembly protein TadF</fullName>
    </submittedName>
</protein>
<dbReference type="STRING" id="29495.EA26_11095"/>
<comment type="caution">
    <text evidence="1">The sequence shown here is derived from an EMBL/GenBank/DDBJ whole genome shotgun (WGS) entry which is preliminary data.</text>
</comment>
<keyword evidence="2" id="KW-1185">Reference proteome</keyword>
<evidence type="ECO:0000313" key="2">
    <source>
        <dbReference type="Proteomes" id="UP000029994"/>
    </source>
</evidence>
<dbReference type="InterPro" id="IPR031582">
    <property type="entry name" value="TadF"/>
</dbReference>
<name>A0A099LX34_9VIBR</name>
<dbReference type="eggNOG" id="ENOG50343UR">
    <property type="taxonomic scope" value="Bacteria"/>
</dbReference>
<sequence>MKAKQKGAFMVELALVLMFFSGLFVAVANYVVAINTKGQLERAVYSMTTIMSERKQLFGGEVDICFGSDARCNETKQVMNRLMMASLKRMMPNFDRTKLGIQIEQLTVEGDNPRNFKKKYRQLRDGVVQGCQLPNLNQMSKEQALELLPITSHNRRLPMYQVTLCYETPFNIFGLADGDVVRTIATSFSFARV</sequence>
<organism evidence="1 2">
    <name type="scientific">Vibrio navarrensis</name>
    <dbReference type="NCBI Taxonomy" id="29495"/>
    <lineage>
        <taxon>Bacteria</taxon>
        <taxon>Pseudomonadati</taxon>
        <taxon>Pseudomonadota</taxon>
        <taxon>Gammaproteobacteria</taxon>
        <taxon>Vibrionales</taxon>
        <taxon>Vibrionaceae</taxon>
        <taxon>Vibrio</taxon>
    </lineage>
</organism>
<dbReference type="AlphaFoldDB" id="A0A099LX34"/>
<dbReference type="Pfam" id="PF16964">
    <property type="entry name" value="TadF"/>
    <property type="match status" value="1"/>
</dbReference>